<dbReference type="InParanoid" id="A0A1E1LBS1"/>
<proteinExistence type="predicted"/>
<dbReference type="EMBL" id="FJUW01000044">
    <property type="protein sequence ID" value="CZT07844.1"/>
    <property type="molecule type" value="Genomic_DNA"/>
</dbReference>
<comment type="caution">
    <text evidence="1">The sequence shown here is derived from an EMBL/GenBank/DDBJ whole genome shotgun (WGS) entry which is preliminary data.</text>
</comment>
<dbReference type="Proteomes" id="UP000178129">
    <property type="component" value="Unassembled WGS sequence"/>
</dbReference>
<evidence type="ECO:0000313" key="1">
    <source>
        <dbReference type="EMBL" id="CZT07844.1"/>
    </source>
</evidence>
<name>A0A1E1LBS1_9HELO</name>
<sequence>MVQITINESDLSGKVFDLLQDVGSNAMDAHKPNLVAAAGENGNP</sequence>
<protein>
    <submittedName>
        <fullName evidence="1">Uncharacterized protein</fullName>
    </submittedName>
</protein>
<organism evidence="1 2">
    <name type="scientific">Rhynchosporium graminicola</name>
    <dbReference type="NCBI Taxonomy" id="2792576"/>
    <lineage>
        <taxon>Eukaryota</taxon>
        <taxon>Fungi</taxon>
        <taxon>Dikarya</taxon>
        <taxon>Ascomycota</taxon>
        <taxon>Pezizomycotina</taxon>
        <taxon>Leotiomycetes</taxon>
        <taxon>Helotiales</taxon>
        <taxon>Ploettnerulaceae</taxon>
        <taxon>Rhynchosporium</taxon>
    </lineage>
</organism>
<reference evidence="2" key="1">
    <citation type="submission" date="2016-03" db="EMBL/GenBank/DDBJ databases">
        <authorList>
            <person name="Ploux O."/>
        </authorList>
    </citation>
    <scope>NUCLEOTIDE SEQUENCE [LARGE SCALE GENOMIC DNA]</scope>
    <source>
        <strain evidence="2">UK7</strain>
    </source>
</reference>
<keyword evidence="2" id="KW-1185">Reference proteome</keyword>
<gene>
    <name evidence="1" type="ORF">RCO7_14943</name>
</gene>
<evidence type="ECO:0000313" key="2">
    <source>
        <dbReference type="Proteomes" id="UP000178129"/>
    </source>
</evidence>
<accession>A0A1E1LBS1</accession>
<dbReference type="AlphaFoldDB" id="A0A1E1LBS1"/>